<evidence type="ECO:0000313" key="3">
    <source>
        <dbReference type="Proteomes" id="UP000632154"/>
    </source>
</evidence>
<dbReference type="Proteomes" id="UP000632154">
    <property type="component" value="Unassembled WGS sequence"/>
</dbReference>
<dbReference type="EMBL" id="BNAL01000031">
    <property type="protein sequence ID" value="GHG08440.1"/>
    <property type="molecule type" value="Genomic_DNA"/>
</dbReference>
<dbReference type="InterPro" id="IPR013901">
    <property type="entry name" value="Anthrone_oxy"/>
</dbReference>
<organism evidence="2 3">
    <name type="scientific">Deinococcus piscis</name>
    <dbReference type="NCBI Taxonomy" id="394230"/>
    <lineage>
        <taxon>Bacteria</taxon>
        <taxon>Thermotogati</taxon>
        <taxon>Deinococcota</taxon>
        <taxon>Deinococci</taxon>
        <taxon>Deinococcales</taxon>
        <taxon>Deinococcaceae</taxon>
        <taxon>Deinococcus</taxon>
    </lineage>
</organism>
<name>A0ABQ3K8H6_9DEIO</name>
<evidence type="ECO:0000313" key="2">
    <source>
        <dbReference type="EMBL" id="GHG08440.1"/>
    </source>
</evidence>
<protein>
    <submittedName>
        <fullName evidence="2">Membrane protein</fullName>
    </submittedName>
</protein>
<comment type="caution">
    <text evidence="2">The sequence shown here is derived from an EMBL/GenBank/DDBJ whole genome shotgun (WGS) entry which is preliminary data.</text>
</comment>
<keyword evidence="1" id="KW-1133">Transmembrane helix</keyword>
<keyword evidence="1" id="KW-0472">Membrane</keyword>
<keyword evidence="1" id="KW-0812">Transmembrane</keyword>
<dbReference type="Pfam" id="PF08592">
    <property type="entry name" value="Anthrone_oxy"/>
    <property type="match status" value="1"/>
</dbReference>
<sequence>MNLGQTALAVLAAGGSALMAGTFFGFSSFIMPALQRLPSHQGVASMQSINLVVLKSSFMPVFMGTALVSAVLLVVLARSWRESGVLFVLIGSSLYLVGVFGVTVAVNVPLNEALARVTLGRTEPDGEWVRFLEGWLPANHLRAAAGGVAASLLIYGVWRSHS</sequence>
<feature type="transmembrane region" description="Helical" evidence="1">
    <location>
        <begin position="84"/>
        <end position="106"/>
    </location>
</feature>
<proteinExistence type="predicted"/>
<feature type="transmembrane region" description="Helical" evidence="1">
    <location>
        <begin position="56"/>
        <end position="77"/>
    </location>
</feature>
<reference evidence="3" key="1">
    <citation type="journal article" date="2019" name="Int. J. Syst. Evol. Microbiol.">
        <title>The Global Catalogue of Microorganisms (GCM) 10K type strain sequencing project: providing services to taxonomists for standard genome sequencing and annotation.</title>
        <authorList>
            <consortium name="The Broad Institute Genomics Platform"/>
            <consortium name="The Broad Institute Genome Sequencing Center for Infectious Disease"/>
            <person name="Wu L."/>
            <person name="Ma J."/>
        </authorList>
    </citation>
    <scope>NUCLEOTIDE SEQUENCE [LARGE SCALE GENOMIC DNA]</scope>
    <source>
        <strain evidence="3">CGMCC 1.18439</strain>
    </source>
</reference>
<accession>A0ABQ3K8H6</accession>
<evidence type="ECO:0000256" key="1">
    <source>
        <dbReference type="SAM" id="Phobius"/>
    </source>
</evidence>
<feature type="transmembrane region" description="Helical" evidence="1">
    <location>
        <begin position="140"/>
        <end position="158"/>
    </location>
</feature>
<keyword evidence="3" id="KW-1185">Reference proteome</keyword>
<gene>
    <name evidence="2" type="ORF">GCM10017783_21310</name>
</gene>